<dbReference type="EMBL" id="QGKV02000299">
    <property type="protein sequence ID" value="KAF3597142.1"/>
    <property type="molecule type" value="Genomic_DNA"/>
</dbReference>
<accession>A0ABQ7EK42</accession>
<keyword evidence="2" id="KW-1185">Reference proteome</keyword>
<organism evidence="1 2">
    <name type="scientific">Brassica cretica</name>
    <name type="common">Mustard</name>
    <dbReference type="NCBI Taxonomy" id="69181"/>
    <lineage>
        <taxon>Eukaryota</taxon>
        <taxon>Viridiplantae</taxon>
        <taxon>Streptophyta</taxon>
        <taxon>Embryophyta</taxon>
        <taxon>Tracheophyta</taxon>
        <taxon>Spermatophyta</taxon>
        <taxon>Magnoliopsida</taxon>
        <taxon>eudicotyledons</taxon>
        <taxon>Gunneridae</taxon>
        <taxon>Pentapetalae</taxon>
        <taxon>rosids</taxon>
        <taxon>malvids</taxon>
        <taxon>Brassicales</taxon>
        <taxon>Brassicaceae</taxon>
        <taxon>Brassiceae</taxon>
        <taxon>Brassica</taxon>
    </lineage>
</organism>
<proteinExistence type="predicted"/>
<dbReference type="Proteomes" id="UP000266723">
    <property type="component" value="Unassembled WGS sequence"/>
</dbReference>
<sequence length="129" mass="15037">MSRVSSAKFFVRENLFRKSICLRKFSFSSSVVLNVNFVVTVFDPNNYDIIFYNEWLKVSFELTRFVDPDVIRSLGIKSDLEDLFEELGMGNMATNPQEWYRGVGNLRQRWYVDGMASMVFNHGVPMITL</sequence>
<protein>
    <submittedName>
        <fullName evidence="1">Uncharacterized protein</fullName>
    </submittedName>
</protein>
<reference evidence="1 2" key="1">
    <citation type="journal article" date="2020" name="BMC Genomics">
        <title>Intraspecific diversification of the crop wild relative Brassica cretica Lam. using demographic model selection.</title>
        <authorList>
            <person name="Kioukis A."/>
            <person name="Michalopoulou V.A."/>
            <person name="Briers L."/>
            <person name="Pirintsos S."/>
            <person name="Studholme D.J."/>
            <person name="Pavlidis P."/>
            <person name="Sarris P.F."/>
        </authorList>
    </citation>
    <scope>NUCLEOTIDE SEQUENCE [LARGE SCALE GENOMIC DNA]</scope>
    <source>
        <strain evidence="2">cv. PFS-1207/04</strain>
    </source>
</reference>
<gene>
    <name evidence="1" type="ORF">DY000_02021222</name>
</gene>
<name>A0ABQ7EK42_BRACR</name>
<comment type="caution">
    <text evidence="1">The sequence shown here is derived from an EMBL/GenBank/DDBJ whole genome shotgun (WGS) entry which is preliminary data.</text>
</comment>
<evidence type="ECO:0000313" key="2">
    <source>
        <dbReference type="Proteomes" id="UP000266723"/>
    </source>
</evidence>
<evidence type="ECO:0000313" key="1">
    <source>
        <dbReference type="EMBL" id="KAF3597142.1"/>
    </source>
</evidence>